<dbReference type="AlphaFoldDB" id="A0A1I8FPE9"/>
<proteinExistence type="predicted"/>
<protein>
    <submittedName>
        <fullName evidence="2">G_PROTEIN_RECEP_F1_2 domain-containing protein</fullName>
    </submittedName>
</protein>
<accession>A0A1I8FPE9</accession>
<sequence length="378" mass="40175">MRSVLRPGTGWAAELVHVARPWPPPERPTLCPAACLLVLASRVGASLRVMVTGFAIPWLPKSRQRLGFLVAAKSNLRAAACWLALPMGARKVCGHSLTAVRVLALARSALETADGILVIVAIRLAVTYRPVLQSLHLAVALGAVSAPALLHQFRNWQPPAAESPPFPVDIAATEDTANSTWTVLPSPASVKLHHQTQKLYLTQTVDSLTNNYTQSSTASSVSRSHSRSAPTIFCNHSLWCTLLQALAAVGFLALLACRHRLVPPATPAAAATIKTELHVAVVEVEVLLQRVSLASPGRCRSGDVASLVALTVAFYFCFVELKTCFVFVVFSAYGPAAPDFAECGPSLPAFSGRPAALAWRWLGACGLTTLLLADLAAC</sequence>
<reference evidence="2" key="1">
    <citation type="submission" date="2016-11" db="UniProtKB">
        <authorList>
            <consortium name="WormBaseParasite"/>
        </authorList>
    </citation>
    <scope>IDENTIFICATION</scope>
</reference>
<organism evidence="1 2">
    <name type="scientific">Macrostomum lignano</name>
    <dbReference type="NCBI Taxonomy" id="282301"/>
    <lineage>
        <taxon>Eukaryota</taxon>
        <taxon>Metazoa</taxon>
        <taxon>Spiralia</taxon>
        <taxon>Lophotrochozoa</taxon>
        <taxon>Platyhelminthes</taxon>
        <taxon>Rhabditophora</taxon>
        <taxon>Macrostomorpha</taxon>
        <taxon>Macrostomida</taxon>
        <taxon>Macrostomidae</taxon>
        <taxon>Macrostomum</taxon>
    </lineage>
</organism>
<evidence type="ECO:0000313" key="2">
    <source>
        <dbReference type="WBParaSite" id="maker-unitig_42480-snap-gene-0.1-mRNA-1"/>
    </source>
</evidence>
<dbReference type="WBParaSite" id="maker-unitig_42480-snap-gene-0.1-mRNA-1">
    <property type="protein sequence ID" value="maker-unitig_42480-snap-gene-0.1-mRNA-1"/>
    <property type="gene ID" value="maker-unitig_42480-snap-gene-0.1"/>
</dbReference>
<dbReference type="Proteomes" id="UP000095280">
    <property type="component" value="Unplaced"/>
</dbReference>
<evidence type="ECO:0000313" key="1">
    <source>
        <dbReference type="Proteomes" id="UP000095280"/>
    </source>
</evidence>
<keyword evidence="1" id="KW-1185">Reference proteome</keyword>
<name>A0A1I8FPE9_9PLAT</name>